<keyword evidence="7" id="KW-0496">Mitochondrion</keyword>
<evidence type="ECO:0000256" key="5">
    <source>
        <dbReference type="ARBA" id="ARBA00022792"/>
    </source>
</evidence>
<proteinExistence type="inferred from homology"/>
<evidence type="ECO:0000256" key="2">
    <source>
        <dbReference type="ARBA" id="ARBA00010524"/>
    </source>
</evidence>
<dbReference type="InterPro" id="IPR002123">
    <property type="entry name" value="Plipid/glycerol_acylTrfase"/>
</dbReference>
<evidence type="ECO:0000313" key="15">
    <source>
        <dbReference type="EMBL" id="KAG0269049.1"/>
    </source>
</evidence>
<evidence type="ECO:0000256" key="6">
    <source>
        <dbReference type="ARBA" id="ARBA00023098"/>
    </source>
</evidence>
<dbReference type="OrthoDB" id="193467at2759"/>
<name>A0A9P6QJW7_9FUNG</name>
<dbReference type="InterPro" id="IPR000872">
    <property type="entry name" value="Tafazzin"/>
</dbReference>
<dbReference type="EMBL" id="JAAAJB010000035">
    <property type="protein sequence ID" value="KAG0269049.1"/>
    <property type="molecule type" value="Genomic_DNA"/>
</dbReference>
<organism evidence="15 16">
    <name type="scientific">Actinomortierella ambigua</name>
    <dbReference type="NCBI Taxonomy" id="1343610"/>
    <lineage>
        <taxon>Eukaryota</taxon>
        <taxon>Fungi</taxon>
        <taxon>Fungi incertae sedis</taxon>
        <taxon>Mucoromycota</taxon>
        <taxon>Mortierellomycotina</taxon>
        <taxon>Mortierellomycetes</taxon>
        <taxon>Mortierellales</taxon>
        <taxon>Mortierellaceae</taxon>
        <taxon>Actinomortierella</taxon>
    </lineage>
</organism>
<sequence>MGLSDRTPAQPQQPSFAGVPLPGIEVTGASPDPEHALTTPFPPIARSPDGQPAGHPSTTSTTTDGKPLQHGGLASSQHDQHQHQQPRKAFPRLPLVPPLDNNPNLEHDYGYRADPSSILLRYPRTLVSHTQDFCELYNPPKDSFFWNLASTAVIGGVGTVSKIFMTFGAYTSLYNMQPFLNILYDKTRTRPILTVTNHMSTADDPLLWGALPWKCYKHPSKTIRYALGAQELCYFNKPVAAFFRFGQVVPVIRGNGIFQPAVDYAIEMLKSGKWVHVFPEGKVNQQQDLIRLKWGVGRVLMEYAGTPIPQGGQPFMDEQMPIVIPIYHLGMEEILKENPDGTSPIWPKMGLPLTIVFGKPIDFGPLIQDYKNGKIPEVEARIQITSRVWDAMEELHQVALKLHREQTEKAEKDQREKGQWWWIKPVGWGWWRSKDIDW</sequence>
<comment type="subcellular location">
    <subcellularLocation>
        <location evidence="1">Mitochondrion inner membrane</location>
        <topology evidence="1">Peripheral membrane protein</topology>
        <orientation evidence="1">Intermembrane side</orientation>
    </subcellularLocation>
    <subcellularLocation>
        <location evidence="10">Mitochondrion outer membrane</location>
        <topology evidence="10">Peripheral membrane protein</topology>
        <orientation evidence="10">Intermembrane side</orientation>
    </subcellularLocation>
</comment>
<evidence type="ECO:0000256" key="10">
    <source>
        <dbReference type="ARBA" id="ARBA00024323"/>
    </source>
</evidence>
<dbReference type="Proteomes" id="UP000807716">
    <property type="component" value="Unassembled WGS sequence"/>
</dbReference>
<comment type="caution">
    <text evidence="15">The sequence shown here is derived from an EMBL/GenBank/DDBJ whole genome shotgun (WGS) entry which is preliminary data.</text>
</comment>
<evidence type="ECO:0000256" key="7">
    <source>
        <dbReference type="ARBA" id="ARBA00023128"/>
    </source>
</evidence>
<dbReference type="PANTHER" id="PTHR12497:SF0">
    <property type="entry name" value="TAFAZZIN"/>
    <property type="match status" value="1"/>
</dbReference>
<dbReference type="PANTHER" id="PTHR12497">
    <property type="entry name" value="TAZ PROTEIN TAFAZZIN"/>
    <property type="match status" value="1"/>
</dbReference>
<protein>
    <recommendedName>
        <fullName evidence="12">Tafazzin family protein</fullName>
    </recommendedName>
</protein>
<evidence type="ECO:0000256" key="1">
    <source>
        <dbReference type="ARBA" id="ARBA00004137"/>
    </source>
</evidence>
<keyword evidence="16" id="KW-1185">Reference proteome</keyword>
<dbReference type="Pfam" id="PF01553">
    <property type="entry name" value="Acyltransferase"/>
    <property type="match status" value="1"/>
</dbReference>
<evidence type="ECO:0000313" key="16">
    <source>
        <dbReference type="Proteomes" id="UP000807716"/>
    </source>
</evidence>
<gene>
    <name evidence="15" type="ORF">DFQ27_004981</name>
</gene>
<dbReference type="CDD" id="cd07989">
    <property type="entry name" value="LPLAT_AGPAT-like"/>
    <property type="match status" value="1"/>
</dbReference>
<keyword evidence="4" id="KW-1000">Mitochondrion outer membrane</keyword>
<evidence type="ECO:0000256" key="9">
    <source>
        <dbReference type="ARBA" id="ARBA00023315"/>
    </source>
</evidence>
<comment type="catalytic activity">
    <reaction evidence="11">
        <text>1'-[1,2-diacyl-sn-glycero-3-phospho],3'-[1-acyl-sn-glycero-3-phospho]-glycerol + a 1,2-diacyl-sn-glycero-3-phosphocholine = a cardiolipin + a 1-acyl-sn-glycero-3-phosphocholine</text>
        <dbReference type="Rhea" id="RHEA:33731"/>
        <dbReference type="ChEBI" id="CHEBI:57643"/>
        <dbReference type="ChEBI" id="CHEBI:58168"/>
        <dbReference type="ChEBI" id="CHEBI:62237"/>
        <dbReference type="ChEBI" id="CHEBI:64743"/>
    </reaction>
    <physiologicalReaction direction="left-to-right" evidence="11">
        <dbReference type="Rhea" id="RHEA:33732"/>
    </physiologicalReaction>
    <physiologicalReaction direction="right-to-left" evidence="11">
        <dbReference type="Rhea" id="RHEA:33733"/>
    </physiologicalReaction>
</comment>
<evidence type="ECO:0000259" key="14">
    <source>
        <dbReference type="SMART" id="SM00563"/>
    </source>
</evidence>
<reference evidence="15" key="1">
    <citation type="journal article" date="2020" name="Fungal Divers.">
        <title>Resolving the Mortierellaceae phylogeny through synthesis of multi-gene phylogenetics and phylogenomics.</title>
        <authorList>
            <person name="Vandepol N."/>
            <person name="Liber J."/>
            <person name="Desiro A."/>
            <person name="Na H."/>
            <person name="Kennedy M."/>
            <person name="Barry K."/>
            <person name="Grigoriev I.V."/>
            <person name="Miller A.N."/>
            <person name="O'Donnell K."/>
            <person name="Stajich J.E."/>
            <person name="Bonito G."/>
        </authorList>
    </citation>
    <scope>NUCLEOTIDE SEQUENCE</scope>
    <source>
        <strain evidence="15">BC1065</strain>
    </source>
</reference>
<keyword evidence="8" id="KW-0472">Membrane</keyword>
<dbReference type="PRINTS" id="PR00979">
    <property type="entry name" value="TAFAZZIN"/>
</dbReference>
<feature type="domain" description="Phospholipid/glycerol acyltransferase" evidence="14">
    <location>
        <begin position="192"/>
        <end position="331"/>
    </location>
</feature>
<evidence type="ECO:0000256" key="8">
    <source>
        <dbReference type="ARBA" id="ARBA00023136"/>
    </source>
</evidence>
<comment type="similarity">
    <text evidence="2 12">Belongs to the taffazin family.</text>
</comment>
<dbReference type="GO" id="GO:0005741">
    <property type="term" value="C:mitochondrial outer membrane"/>
    <property type="evidence" value="ECO:0007669"/>
    <property type="project" value="UniProtKB-SubCell"/>
</dbReference>
<evidence type="ECO:0000256" key="11">
    <source>
        <dbReference type="ARBA" id="ARBA00047906"/>
    </source>
</evidence>
<dbReference type="GO" id="GO:0047184">
    <property type="term" value="F:1-acylglycerophosphocholine O-acyltransferase activity"/>
    <property type="evidence" value="ECO:0007669"/>
    <property type="project" value="TreeGrafter"/>
</dbReference>
<keyword evidence="9" id="KW-0012">Acyltransferase</keyword>
<evidence type="ECO:0000256" key="3">
    <source>
        <dbReference type="ARBA" id="ARBA00022679"/>
    </source>
</evidence>
<keyword evidence="5" id="KW-0999">Mitochondrion inner membrane</keyword>
<keyword evidence="3" id="KW-0808">Transferase</keyword>
<evidence type="ECO:0000256" key="4">
    <source>
        <dbReference type="ARBA" id="ARBA00022787"/>
    </source>
</evidence>
<dbReference type="SMART" id="SM00563">
    <property type="entry name" value="PlsC"/>
    <property type="match status" value="1"/>
</dbReference>
<accession>A0A9P6QJW7</accession>
<dbReference type="GO" id="GO:0035965">
    <property type="term" value="P:cardiolipin acyl-chain remodeling"/>
    <property type="evidence" value="ECO:0007669"/>
    <property type="project" value="TreeGrafter"/>
</dbReference>
<dbReference type="GO" id="GO:0005743">
    <property type="term" value="C:mitochondrial inner membrane"/>
    <property type="evidence" value="ECO:0007669"/>
    <property type="project" value="UniProtKB-SubCell"/>
</dbReference>
<evidence type="ECO:0000256" key="12">
    <source>
        <dbReference type="RuleBase" id="RU365062"/>
    </source>
</evidence>
<evidence type="ECO:0000256" key="13">
    <source>
        <dbReference type="SAM" id="MobiDB-lite"/>
    </source>
</evidence>
<dbReference type="GO" id="GO:0007007">
    <property type="term" value="P:inner mitochondrial membrane organization"/>
    <property type="evidence" value="ECO:0007669"/>
    <property type="project" value="TreeGrafter"/>
</dbReference>
<keyword evidence="6" id="KW-0443">Lipid metabolism</keyword>
<dbReference type="SUPFAM" id="SSF69593">
    <property type="entry name" value="Glycerol-3-phosphate (1)-acyltransferase"/>
    <property type="match status" value="1"/>
</dbReference>
<dbReference type="AlphaFoldDB" id="A0A9P6QJW7"/>
<feature type="region of interest" description="Disordered" evidence="13">
    <location>
        <begin position="1"/>
        <end position="110"/>
    </location>
</feature>